<feature type="transmembrane region" description="Helical" evidence="3">
    <location>
        <begin position="49"/>
        <end position="70"/>
    </location>
</feature>
<dbReference type="GO" id="GO:0008718">
    <property type="term" value="F:D-amino-acid dehydrogenase activity"/>
    <property type="evidence" value="ECO:0007669"/>
    <property type="project" value="TreeGrafter"/>
</dbReference>
<comment type="similarity">
    <text evidence="1">Belongs to the DadA oxidoreductase family.</text>
</comment>
<keyword evidence="2 5" id="KW-0560">Oxidoreductase</keyword>
<evidence type="ECO:0000256" key="1">
    <source>
        <dbReference type="ARBA" id="ARBA00009410"/>
    </source>
</evidence>
<evidence type="ECO:0000256" key="3">
    <source>
        <dbReference type="SAM" id="Phobius"/>
    </source>
</evidence>
<dbReference type="GO" id="GO:0005886">
    <property type="term" value="C:plasma membrane"/>
    <property type="evidence" value="ECO:0007669"/>
    <property type="project" value="TreeGrafter"/>
</dbReference>
<dbReference type="Pfam" id="PF01266">
    <property type="entry name" value="DAO"/>
    <property type="match status" value="1"/>
</dbReference>
<evidence type="ECO:0000313" key="6">
    <source>
        <dbReference type="Proteomes" id="UP000494329"/>
    </source>
</evidence>
<dbReference type="PANTHER" id="PTHR13847">
    <property type="entry name" value="SARCOSINE DEHYDROGENASE-RELATED"/>
    <property type="match status" value="1"/>
</dbReference>
<keyword evidence="3" id="KW-0472">Membrane</keyword>
<dbReference type="PANTHER" id="PTHR13847:SF280">
    <property type="entry name" value="D-AMINO ACID DEHYDROGENASE"/>
    <property type="match status" value="1"/>
</dbReference>
<dbReference type="GO" id="GO:0055130">
    <property type="term" value="P:D-alanine catabolic process"/>
    <property type="evidence" value="ECO:0007669"/>
    <property type="project" value="TreeGrafter"/>
</dbReference>
<dbReference type="InterPro" id="IPR006076">
    <property type="entry name" value="FAD-dep_OxRdtase"/>
</dbReference>
<name>A0A6J5ED85_9BURK</name>
<feature type="transmembrane region" description="Helical" evidence="3">
    <location>
        <begin position="6"/>
        <end position="28"/>
    </location>
</feature>
<dbReference type="InterPro" id="IPR036188">
    <property type="entry name" value="FAD/NAD-bd_sf"/>
</dbReference>
<evidence type="ECO:0000313" key="5">
    <source>
        <dbReference type="EMBL" id="CAB3763271.1"/>
    </source>
</evidence>
<accession>A0A6J5ED85</accession>
<dbReference type="AlphaFoldDB" id="A0A6J5ED85"/>
<dbReference type="GO" id="GO:0005737">
    <property type="term" value="C:cytoplasm"/>
    <property type="evidence" value="ECO:0007669"/>
    <property type="project" value="TreeGrafter"/>
</dbReference>
<dbReference type="EMBL" id="CADIKF010000034">
    <property type="protein sequence ID" value="CAB3763271.1"/>
    <property type="molecule type" value="Genomic_DNA"/>
</dbReference>
<dbReference type="NCBIfam" id="NF001933">
    <property type="entry name" value="PRK00711.1"/>
    <property type="match status" value="1"/>
</dbReference>
<keyword evidence="3" id="KW-0812">Transmembrane</keyword>
<dbReference type="Proteomes" id="UP000494329">
    <property type="component" value="Unassembled WGS sequence"/>
</dbReference>
<evidence type="ECO:0000259" key="4">
    <source>
        <dbReference type="Pfam" id="PF01266"/>
    </source>
</evidence>
<feature type="domain" description="FAD dependent oxidoreductase" evidence="4">
    <location>
        <begin position="54"/>
        <end position="452"/>
    </location>
</feature>
<proteinExistence type="inferred from homology"/>
<dbReference type="SUPFAM" id="SSF51905">
    <property type="entry name" value="FAD/NAD(P)-binding domain"/>
    <property type="match status" value="1"/>
</dbReference>
<reference evidence="5 6" key="1">
    <citation type="submission" date="2020-04" db="EMBL/GenBank/DDBJ databases">
        <authorList>
            <person name="De Canck E."/>
        </authorList>
    </citation>
    <scope>NUCLEOTIDE SEQUENCE [LARGE SCALE GENOMIC DNA]</scope>
    <source>
        <strain evidence="5 6">LMG 29739</strain>
    </source>
</reference>
<dbReference type="Gene3D" id="3.30.9.10">
    <property type="entry name" value="D-Amino Acid Oxidase, subunit A, domain 2"/>
    <property type="match status" value="1"/>
</dbReference>
<evidence type="ECO:0000256" key="2">
    <source>
        <dbReference type="ARBA" id="ARBA00023002"/>
    </source>
</evidence>
<sequence>MTLVQAVGAIDAIAGVGYRIVIIAARCLPQKKPRVNRSRQRLLPSDVTFASMKTIVLGAGVIGVATAFYLRERGCDVTVIERETDVALETSFANAGVIAPGYATPWAAPGMPAKILKYLFRPASPLIFRPTLDAAQWRWIGRWLRECELARFRVNKQRMQRIAYYSRACLHELRAAHPFEYGRSEGYLQLFRSAYDVELAQPALAILRDAGIPHRELNGAQCAAIEPGLRWARKAPAAGLYLPDDEAGDCAAFTRELRAICERRGVRFRFDTRVTALDVRGGTARGVHVESAHGSETLTAAAVVVAAGVDSAGLLAPLGVRVPLYPVKGYSATLQIIDERKAPRAALMDEALKTAITRLGSNLRIAGTAELGDRQATLREQSLRTLLKVLDDWFPHASVPSSAQFWVGRRPMTPDGAPLLGPSGIDHLWLNIGHGSTGWAMALGSGRVVADLVAQKRPEIDLDGLTVARYHG</sequence>
<protein>
    <submittedName>
        <fullName evidence="5">D-amino acid dehydrogenase 1</fullName>
        <ecNumber evidence="5">1.4.99.-</ecNumber>
    </submittedName>
</protein>
<gene>
    <name evidence="5" type="primary">dadA1_2</name>
    <name evidence="5" type="ORF">LMG29739_04061</name>
</gene>
<organism evidence="5 6">
    <name type="scientific">Paraburkholderia solisilvae</name>
    <dbReference type="NCBI Taxonomy" id="624376"/>
    <lineage>
        <taxon>Bacteria</taxon>
        <taxon>Pseudomonadati</taxon>
        <taxon>Pseudomonadota</taxon>
        <taxon>Betaproteobacteria</taxon>
        <taxon>Burkholderiales</taxon>
        <taxon>Burkholderiaceae</taxon>
        <taxon>Paraburkholderia</taxon>
    </lineage>
</organism>
<dbReference type="Gene3D" id="3.50.50.60">
    <property type="entry name" value="FAD/NAD(P)-binding domain"/>
    <property type="match status" value="2"/>
</dbReference>
<dbReference type="EC" id="1.4.99.-" evidence="5"/>
<dbReference type="SUPFAM" id="SSF54373">
    <property type="entry name" value="FAD-linked reductases, C-terminal domain"/>
    <property type="match status" value="1"/>
</dbReference>
<keyword evidence="6" id="KW-1185">Reference proteome</keyword>
<keyword evidence="3" id="KW-1133">Transmembrane helix</keyword>